<keyword evidence="4" id="KW-1185">Reference proteome</keyword>
<evidence type="ECO:0000256" key="2">
    <source>
        <dbReference type="SAM" id="Phobius"/>
    </source>
</evidence>
<reference evidence="3" key="1">
    <citation type="submission" date="2023-10" db="EMBL/GenBank/DDBJ databases">
        <title>Genome assembly of Pristionchus species.</title>
        <authorList>
            <person name="Yoshida K."/>
            <person name="Sommer R.J."/>
        </authorList>
    </citation>
    <scope>NUCLEOTIDE SEQUENCE</scope>
    <source>
        <strain evidence="3">RS0144</strain>
    </source>
</reference>
<feature type="transmembrane region" description="Helical" evidence="2">
    <location>
        <begin position="17"/>
        <end position="42"/>
    </location>
</feature>
<evidence type="ECO:0008006" key="5">
    <source>
        <dbReference type="Google" id="ProtNLM"/>
    </source>
</evidence>
<sequence length="137" mass="15660">SDAQGLLMVSSVSREVLYAYSSVLSLLVATDRIIATYAYAWYERQGASTFLVFLVLGGIVETYSMTTGIFVVREVYSIHFHLVLMATGGCVGFMCFWLVLRLNRRLHNRFRPHYFGYSDYCIARSYQTNENVLVLEV</sequence>
<dbReference type="AlphaFoldDB" id="A0AAV5TIC4"/>
<accession>A0AAV5TIC4</accession>
<protein>
    <recommendedName>
        <fullName evidence="5">G protein-coupled receptor</fullName>
    </recommendedName>
</protein>
<dbReference type="Pfam" id="PF03125">
    <property type="entry name" value="Sre"/>
    <property type="match status" value="1"/>
</dbReference>
<evidence type="ECO:0000313" key="4">
    <source>
        <dbReference type="Proteomes" id="UP001432027"/>
    </source>
</evidence>
<organism evidence="3 4">
    <name type="scientific">Pristionchus entomophagus</name>
    <dbReference type="NCBI Taxonomy" id="358040"/>
    <lineage>
        <taxon>Eukaryota</taxon>
        <taxon>Metazoa</taxon>
        <taxon>Ecdysozoa</taxon>
        <taxon>Nematoda</taxon>
        <taxon>Chromadorea</taxon>
        <taxon>Rhabditida</taxon>
        <taxon>Rhabditina</taxon>
        <taxon>Diplogasteromorpha</taxon>
        <taxon>Diplogasteroidea</taxon>
        <taxon>Neodiplogasteridae</taxon>
        <taxon>Pristionchus</taxon>
    </lineage>
</organism>
<evidence type="ECO:0000256" key="1">
    <source>
        <dbReference type="ARBA" id="ARBA00006803"/>
    </source>
</evidence>
<keyword evidence="2" id="KW-0472">Membrane</keyword>
<dbReference type="PANTHER" id="PTHR47521:SF7">
    <property type="entry name" value="SERPENTINE RECEPTOR CLASS EPSILON-6"/>
    <property type="match status" value="1"/>
</dbReference>
<dbReference type="GO" id="GO:0007606">
    <property type="term" value="P:sensory perception of chemical stimulus"/>
    <property type="evidence" value="ECO:0007669"/>
    <property type="project" value="InterPro"/>
</dbReference>
<dbReference type="InterPro" id="IPR052860">
    <property type="entry name" value="NRL-GPCR1"/>
</dbReference>
<proteinExistence type="inferred from homology"/>
<feature type="non-terminal residue" evidence="3">
    <location>
        <position position="137"/>
    </location>
</feature>
<dbReference type="InterPro" id="IPR004151">
    <property type="entry name" value="7TM_GPCR_serpentine_rcpt_Sre"/>
</dbReference>
<evidence type="ECO:0000313" key="3">
    <source>
        <dbReference type="EMBL" id="GMS94042.1"/>
    </source>
</evidence>
<name>A0AAV5TIC4_9BILA</name>
<feature type="non-terminal residue" evidence="3">
    <location>
        <position position="1"/>
    </location>
</feature>
<comment type="similarity">
    <text evidence="1">Belongs to the nematode receptor-like protein sre family.</text>
</comment>
<comment type="caution">
    <text evidence="3">The sequence shown here is derived from an EMBL/GenBank/DDBJ whole genome shotgun (WGS) entry which is preliminary data.</text>
</comment>
<dbReference type="GO" id="GO:0016020">
    <property type="term" value="C:membrane"/>
    <property type="evidence" value="ECO:0007669"/>
    <property type="project" value="InterPro"/>
</dbReference>
<dbReference type="Proteomes" id="UP001432027">
    <property type="component" value="Unassembled WGS sequence"/>
</dbReference>
<feature type="transmembrane region" description="Helical" evidence="2">
    <location>
        <begin position="78"/>
        <end position="100"/>
    </location>
</feature>
<dbReference type="EMBL" id="BTSX01000004">
    <property type="protein sequence ID" value="GMS94042.1"/>
    <property type="molecule type" value="Genomic_DNA"/>
</dbReference>
<keyword evidence="2" id="KW-0812">Transmembrane</keyword>
<feature type="transmembrane region" description="Helical" evidence="2">
    <location>
        <begin position="49"/>
        <end position="72"/>
    </location>
</feature>
<keyword evidence="2" id="KW-1133">Transmembrane helix</keyword>
<dbReference type="PANTHER" id="PTHR47521">
    <property type="entry name" value="SERPENTINE RECEPTOR, CLASS E (EPSILON)-RELATED"/>
    <property type="match status" value="1"/>
</dbReference>
<gene>
    <name evidence="3" type="ORF">PENTCL1PPCAC_16217</name>
</gene>